<dbReference type="Proteomes" id="UP000521872">
    <property type="component" value="Unassembled WGS sequence"/>
</dbReference>
<dbReference type="InterPro" id="IPR045247">
    <property type="entry name" value="Oye-like"/>
</dbReference>
<reference evidence="2 3" key="1">
    <citation type="submission" date="2019-12" db="EMBL/GenBank/DDBJ databases">
        <authorList>
            <person name="Floudas D."/>
            <person name="Bentzer J."/>
            <person name="Ahren D."/>
            <person name="Johansson T."/>
            <person name="Persson P."/>
            <person name="Tunlid A."/>
        </authorList>
    </citation>
    <scope>NUCLEOTIDE SEQUENCE [LARGE SCALE GENOMIC DNA]</scope>
    <source>
        <strain evidence="2 3">CBS 102.39</strain>
    </source>
</reference>
<dbReference type="InterPro" id="IPR001155">
    <property type="entry name" value="OxRdtase_FMN_N"/>
</dbReference>
<dbReference type="SUPFAM" id="SSF51395">
    <property type="entry name" value="FMN-linked oxidoreductases"/>
    <property type="match status" value="1"/>
</dbReference>
<dbReference type="PANTHER" id="PTHR22893">
    <property type="entry name" value="NADH OXIDOREDUCTASE-RELATED"/>
    <property type="match status" value="1"/>
</dbReference>
<dbReference type="PANTHER" id="PTHR22893:SF91">
    <property type="entry name" value="NADPH DEHYDROGENASE 2-RELATED"/>
    <property type="match status" value="1"/>
</dbReference>
<evidence type="ECO:0000313" key="2">
    <source>
        <dbReference type="EMBL" id="KAF4620799.1"/>
    </source>
</evidence>
<dbReference type="InterPro" id="IPR013785">
    <property type="entry name" value="Aldolase_TIM"/>
</dbReference>
<organism evidence="2 3">
    <name type="scientific">Agrocybe pediades</name>
    <dbReference type="NCBI Taxonomy" id="84607"/>
    <lineage>
        <taxon>Eukaryota</taxon>
        <taxon>Fungi</taxon>
        <taxon>Dikarya</taxon>
        <taxon>Basidiomycota</taxon>
        <taxon>Agaricomycotina</taxon>
        <taxon>Agaricomycetes</taxon>
        <taxon>Agaricomycetidae</taxon>
        <taxon>Agaricales</taxon>
        <taxon>Agaricineae</taxon>
        <taxon>Strophariaceae</taxon>
        <taxon>Agrocybe</taxon>
    </lineage>
</organism>
<dbReference type="CDD" id="cd02933">
    <property type="entry name" value="OYE_like_FMN"/>
    <property type="match status" value="1"/>
</dbReference>
<keyword evidence="3" id="KW-1185">Reference proteome</keyword>
<dbReference type="AlphaFoldDB" id="A0A8H4R1T1"/>
<name>A0A8H4R1T1_9AGAR</name>
<proteinExistence type="predicted"/>
<protein>
    <recommendedName>
        <fullName evidence="1">NADH:flavin oxidoreductase/NADH oxidase N-terminal domain-containing protein</fullName>
    </recommendedName>
</protein>
<feature type="domain" description="NADH:flavin oxidoreductase/NADH oxidase N-terminal" evidence="1">
    <location>
        <begin position="7"/>
        <end position="347"/>
    </location>
</feature>
<dbReference type="GO" id="GO:0010181">
    <property type="term" value="F:FMN binding"/>
    <property type="evidence" value="ECO:0007669"/>
    <property type="project" value="InterPro"/>
</dbReference>
<dbReference type="Pfam" id="PF00724">
    <property type="entry name" value="Oxidored_FMN"/>
    <property type="match status" value="1"/>
</dbReference>
<evidence type="ECO:0000313" key="3">
    <source>
        <dbReference type="Proteomes" id="UP000521872"/>
    </source>
</evidence>
<dbReference type="EMBL" id="JAACJL010000015">
    <property type="protein sequence ID" value="KAF4620799.1"/>
    <property type="molecule type" value="Genomic_DNA"/>
</dbReference>
<dbReference type="Gene3D" id="3.20.20.70">
    <property type="entry name" value="Aldolase class I"/>
    <property type="match status" value="1"/>
</dbReference>
<sequence>MTTTKALLQPLQLGDITLKNRITMAAMTRNRTEDTYPTELMKKYYVQRAQGGAGLIVSEGILVSHQGAEWSNAPVMADEKHVAGWRVITDAVHQAGSYIYVQLGHVGRLAHPEARQQKLSGLPVYGPSAIAARGGKFRELPGVPGYVTPVAIEDPWVLINQFKQAITKAKAAGFDGVEIHGAYGHLIPQFLDSTSNNRTDQWGGSVENRTRFALEIVKAAIKVFGKNVGLKLSPAGGQNDVGMPLQETLETFSYLVSEADKLGVAYIALVRYTGPVEIDGVDRATPHDVIESYVPFIKRAKVILNGAISLEEGESLVASGKVDAISIGLHFIAHPDLARRFEREIELDRTPDFERIFPKVGEDLSLGYTDYVAVVA</sequence>
<accession>A0A8H4R1T1</accession>
<dbReference type="GO" id="GO:0016491">
    <property type="term" value="F:oxidoreductase activity"/>
    <property type="evidence" value="ECO:0007669"/>
    <property type="project" value="InterPro"/>
</dbReference>
<gene>
    <name evidence="2" type="ORF">D9613_001036</name>
</gene>
<evidence type="ECO:0000259" key="1">
    <source>
        <dbReference type="Pfam" id="PF00724"/>
    </source>
</evidence>
<comment type="caution">
    <text evidence="2">The sequence shown here is derived from an EMBL/GenBank/DDBJ whole genome shotgun (WGS) entry which is preliminary data.</text>
</comment>